<dbReference type="EMBL" id="JAGYPE020000005">
    <property type="protein sequence ID" value="MCH6264827.1"/>
    <property type="molecule type" value="Genomic_DNA"/>
</dbReference>
<dbReference type="PANTHER" id="PTHR46623:SF6">
    <property type="entry name" value="ALPHA_BETA-HYDROLASES SUPERFAMILY PROTEIN"/>
    <property type="match status" value="1"/>
</dbReference>
<feature type="domain" description="Dienelactone hydrolase" evidence="1">
    <location>
        <begin position="10"/>
        <end position="197"/>
    </location>
</feature>
<dbReference type="RefSeq" id="WP_213146253.1">
    <property type="nucleotide sequence ID" value="NZ_JAGYPE020000005.1"/>
</dbReference>
<gene>
    <name evidence="3" type="ORF">KHB02_004710</name>
    <name evidence="2" type="ORF">KHB02_34350</name>
</gene>
<evidence type="ECO:0000313" key="4">
    <source>
        <dbReference type="Proteomes" id="UP000677265"/>
    </source>
</evidence>
<dbReference type="InterPro" id="IPR051049">
    <property type="entry name" value="Dienelactone_hydrolase-like"/>
</dbReference>
<evidence type="ECO:0000313" key="2">
    <source>
        <dbReference type="EMBL" id="MBS4186448.1"/>
    </source>
</evidence>
<dbReference type="SUPFAM" id="SSF53474">
    <property type="entry name" value="alpha/beta-Hydrolases"/>
    <property type="match status" value="1"/>
</dbReference>
<dbReference type="GO" id="GO:0016787">
    <property type="term" value="F:hydrolase activity"/>
    <property type="evidence" value="ECO:0007669"/>
    <property type="project" value="UniProtKB-KW"/>
</dbReference>
<organism evidence="2">
    <name type="scientific">Neobacillus citreus</name>
    <dbReference type="NCBI Taxonomy" id="2833578"/>
    <lineage>
        <taxon>Bacteria</taxon>
        <taxon>Bacillati</taxon>
        <taxon>Bacillota</taxon>
        <taxon>Bacilli</taxon>
        <taxon>Bacillales</taxon>
        <taxon>Bacillaceae</taxon>
        <taxon>Neobacillus</taxon>
    </lineage>
</organism>
<keyword evidence="2" id="KW-0378">Hydrolase</keyword>
<dbReference type="PANTHER" id="PTHR46623">
    <property type="entry name" value="CARBOXYMETHYLENEBUTENOLIDASE-RELATED"/>
    <property type="match status" value="1"/>
</dbReference>
<reference evidence="2" key="1">
    <citation type="submission" date="2021-05" db="EMBL/GenBank/DDBJ databases">
        <title>Novel Bacillus species.</title>
        <authorList>
            <person name="Liu G."/>
        </authorList>
    </citation>
    <scope>NUCLEOTIDE SEQUENCE</scope>
    <source>
        <strain evidence="2 4">FJAT-50051</strain>
    </source>
</reference>
<dbReference type="Pfam" id="PF01738">
    <property type="entry name" value="DLH"/>
    <property type="match status" value="1"/>
</dbReference>
<dbReference type="Gene3D" id="3.40.50.1820">
    <property type="entry name" value="alpha/beta hydrolase"/>
    <property type="match status" value="1"/>
</dbReference>
<accession>A0A942T7F9</accession>
<evidence type="ECO:0000259" key="1">
    <source>
        <dbReference type="Pfam" id="PF01738"/>
    </source>
</evidence>
<protein>
    <submittedName>
        <fullName evidence="2">Dienelactone hydrolase family protein</fullName>
    </submittedName>
</protein>
<dbReference type="InterPro" id="IPR029058">
    <property type="entry name" value="AB_hydrolase_fold"/>
</dbReference>
<sequence>MLQILKNSSHLIIVIHEIYGINQHMEDFCKLLSTHDFDVICPNLLEREHPFTYSEEEIAYHHFMNNVGFSEAVKKIKNLLLDVKNDYEKVYLIGFSVGATAAWLCSEEDCLDGVVAYYGSRIRNYQQIVPQCPTVLFFPEEEQSFNVDQLISNLVQKNIEIHKFNGQHGFSDPHSAKFNEQSFQNAFNEVLKFLKKHH</sequence>
<comment type="caution">
    <text evidence="2">The sequence shown here is derived from an EMBL/GenBank/DDBJ whole genome shotgun (WGS) entry which is preliminary data.</text>
</comment>
<proteinExistence type="predicted"/>
<dbReference type="Proteomes" id="UP000677265">
    <property type="component" value="Unassembled WGS sequence"/>
</dbReference>
<dbReference type="AlphaFoldDB" id="A0A942T7F9"/>
<name>A0A942T7F9_9BACI</name>
<evidence type="ECO:0000313" key="3">
    <source>
        <dbReference type="EMBL" id="MCH6264827.1"/>
    </source>
</evidence>
<dbReference type="InterPro" id="IPR002925">
    <property type="entry name" value="Dienelactn_hydro"/>
</dbReference>
<dbReference type="EMBL" id="JAGYPE010000007">
    <property type="protein sequence ID" value="MBS4186448.1"/>
    <property type="molecule type" value="Genomic_DNA"/>
</dbReference>
<keyword evidence="4" id="KW-1185">Reference proteome</keyword>